<dbReference type="SUPFAM" id="SSF81383">
    <property type="entry name" value="F-box domain"/>
    <property type="match status" value="1"/>
</dbReference>
<evidence type="ECO:0000256" key="1">
    <source>
        <dbReference type="ARBA" id="ARBA00004430"/>
    </source>
</evidence>
<feature type="compositionally biased region" description="Polar residues" evidence="2">
    <location>
        <begin position="295"/>
        <end position="308"/>
    </location>
</feature>
<evidence type="ECO:0000313" key="5">
    <source>
        <dbReference type="Proteomes" id="UP001485043"/>
    </source>
</evidence>
<dbReference type="CDD" id="cd22163">
    <property type="entry name" value="F-box_AtSKIP5-like"/>
    <property type="match status" value="1"/>
</dbReference>
<evidence type="ECO:0000313" key="4">
    <source>
        <dbReference type="EMBL" id="KAK9842635.1"/>
    </source>
</evidence>
<dbReference type="AlphaFoldDB" id="A0AAW1S934"/>
<feature type="region of interest" description="Disordered" evidence="2">
    <location>
        <begin position="295"/>
        <end position="375"/>
    </location>
</feature>
<dbReference type="Gene3D" id="3.80.10.10">
    <property type="entry name" value="Ribonuclease Inhibitor"/>
    <property type="match status" value="1"/>
</dbReference>
<gene>
    <name evidence="4" type="ORF">WJX84_009641</name>
</gene>
<feature type="domain" description="F-box" evidence="3">
    <location>
        <begin position="19"/>
        <end position="60"/>
    </location>
</feature>
<dbReference type="GO" id="GO:0005930">
    <property type="term" value="C:axoneme"/>
    <property type="evidence" value="ECO:0007669"/>
    <property type="project" value="UniProtKB-SubCell"/>
</dbReference>
<dbReference type="InterPro" id="IPR036047">
    <property type="entry name" value="F-box-like_dom_sf"/>
</dbReference>
<name>A0AAW1S934_9CHLO</name>
<keyword evidence="5" id="KW-1185">Reference proteome</keyword>
<dbReference type="InterPro" id="IPR011050">
    <property type="entry name" value="Pectin_lyase_fold/virulence"/>
</dbReference>
<dbReference type="PANTHER" id="PTHR14695:SF4">
    <property type="entry name" value="PROTEIN NESSUN DORMA"/>
    <property type="match status" value="1"/>
</dbReference>
<dbReference type="EMBL" id="JALJOV010001698">
    <property type="protein sequence ID" value="KAK9842635.1"/>
    <property type="molecule type" value="Genomic_DNA"/>
</dbReference>
<dbReference type="SUPFAM" id="SSF51126">
    <property type="entry name" value="Pectin lyase-like"/>
    <property type="match status" value="1"/>
</dbReference>
<protein>
    <recommendedName>
        <fullName evidence="3">F-box domain-containing protein</fullName>
    </recommendedName>
</protein>
<dbReference type="Proteomes" id="UP001485043">
    <property type="component" value="Unassembled WGS sequence"/>
</dbReference>
<dbReference type="PANTHER" id="PTHR14695">
    <property type="entry name" value="SHC SH2-DOMAIN BINDING PROTEIN 1-RELATED"/>
    <property type="match status" value="1"/>
</dbReference>
<accession>A0AAW1S934</accession>
<reference evidence="4 5" key="1">
    <citation type="journal article" date="2024" name="Nat. Commun.">
        <title>Phylogenomics reveals the evolutionary origins of lichenization in chlorophyte algae.</title>
        <authorList>
            <person name="Puginier C."/>
            <person name="Libourel C."/>
            <person name="Otte J."/>
            <person name="Skaloud P."/>
            <person name="Haon M."/>
            <person name="Grisel S."/>
            <person name="Petersen M."/>
            <person name="Berrin J.G."/>
            <person name="Delaux P.M."/>
            <person name="Dal Grande F."/>
            <person name="Keller J."/>
        </authorList>
    </citation>
    <scope>NUCLEOTIDE SEQUENCE [LARGE SCALE GENOMIC DNA]</scope>
    <source>
        <strain evidence="4 5">SAG 2523</strain>
    </source>
</reference>
<dbReference type="SMART" id="SM00256">
    <property type="entry name" value="FBOX"/>
    <property type="match status" value="1"/>
</dbReference>
<evidence type="ECO:0000256" key="2">
    <source>
        <dbReference type="SAM" id="MobiDB-lite"/>
    </source>
</evidence>
<dbReference type="InterPro" id="IPR045140">
    <property type="entry name" value="SHCBP1-like"/>
</dbReference>
<dbReference type="Pfam" id="PF12937">
    <property type="entry name" value="F-box-like"/>
    <property type="match status" value="1"/>
</dbReference>
<comment type="caution">
    <text evidence="4">The sequence shown here is derived from an EMBL/GenBank/DDBJ whole genome shotgun (WGS) entry which is preliminary data.</text>
</comment>
<proteinExistence type="predicted"/>
<dbReference type="InterPro" id="IPR032675">
    <property type="entry name" value="LRR_dom_sf"/>
</dbReference>
<organism evidence="4 5">
    <name type="scientific">Apatococcus fuscideae</name>
    <dbReference type="NCBI Taxonomy" id="2026836"/>
    <lineage>
        <taxon>Eukaryota</taxon>
        <taxon>Viridiplantae</taxon>
        <taxon>Chlorophyta</taxon>
        <taxon>core chlorophytes</taxon>
        <taxon>Trebouxiophyceae</taxon>
        <taxon>Chlorellales</taxon>
        <taxon>Chlorellaceae</taxon>
        <taxon>Apatococcus</taxon>
    </lineage>
</organism>
<evidence type="ECO:0000259" key="3">
    <source>
        <dbReference type="SMART" id="SM00256"/>
    </source>
</evidence>
<comment type="subcellular location">
    <subcellularLocation>
        <location evidence="1">Cytoplasm</location>
        <location evidence="1">Cytoskeleton</location>
        <location evidence="1">Cilium axoneme</location>
    </subcellularLocation>
</comment>
<dbReference type="InterPro" id="IPR001810">
    <property type="entry name" value="F-box_dom"/>
</dbReference>
<sequence>MVPSLKRSRVQPRAGMDDLDDGCILKIFSYLSPLPDLFHMSCSCKRFRDLTSDGRLWFSVGTSPLRSMQPAGAHPAGHVVGRGKHVNFANLQEAIAASRPGDTIALEAGQDHIAADVIIPWPLHLVGASARPEDTRIVCPKGATAALDFRASGKVVNLTIQVEMGSCILHQKGRLTVESCILTCKAGGLAHLFHPLVTTAVGSGPTLGSSPLSRTGMPEHSVQTGSIALPRCLEGGQAVASRGVGRLSVVETKIRGAQGASAVRCCGSGSLRAVRTIHLSRDTLFWFQVDSAVPGTQPQSTWPSTRTNHPLPFTPLPPHHVNPASGGEPPQGQTAGGVRGAAGKKFGSLDQKAESWRVSRHHDARPSSAVVTQAS</sequence>